<feature type="signal peptide" evidence="2">
    <location>
        <begin position="1"/>
        <end position="18"/>
    </location>
</feature>
<proteinExistence type="predicted"/>
<accession>A0A226ECR3</accession>
<feature type="transmembrane region" description="Helical" evidence="1">
    <location>
        <begin position="235"/>
        <end position="252"/>
    </location>
</feature>
<keyword evidence="4" id="KW-1185">Reference proteome</keyword>
<keyword evidence="1" id="KW-0812">Transmembrane</keyword>
<keyword evidence="2" id="KW-0732">Signal</keyword>
<evidence type="ECO:0000256" key="1">
    <source>
        <dbReference type="SAM" id="Phobius"/>
    </source>
</evidence>
<feature type="transmembrane region" description="Helical" evidence="1">
    <location>
        <begin position="286"/>
        <end position="307"/>
    </location>
</feature>
<protein>
    <submittedName>
        <fullName evidence="3">Uncharacterized protein</fullName>
    </submittedName>
</protein>
<sequence>MKSITLLVTVSIFPIVLSIPGHKSSSASQILDIGLSLKPFANCTTTILPQDNYSLSNTDLPIILVTQSSKRGIPWSKLIPTKFSILRRRNSAPHCWASLIILPKFWNIYNFDAQFRNNWTNHFRFVRTVSNHYFLLASITPVMTNWYVERLVTVYANKFRPFQYFVSFWIFQDIRKPTHFPNCFQFRSLHDMDNLLGFSDDSFLLYKVEKYSFLSCYNVQRDSSLLSALTSPFDFSAWLCFLASLLLVAILLTTSQNKFSSDGAQLAVGVMLESSVLSLLKFPKKYHISLVVIFWTLFGGTVLPNLYKTVFTIEMIFPTRYTAPWEGLLDIDGVKALMPLRLMTANIRSLYPYDVYANLFYLAIRQKALSLLEVNKHNKRYKNYRRMANLLLNSTLKNFTLHGPTLNHTQRRYIPIQPILYNETAQLIEQLSPWDKIGFLDEKENVEAILPFLNDNKDGITYLMGEDAFFTGFRGWPVLPIRRDYSLRRLGVMLSSGIYDHWEGLFKLVKPKKLFHHYANWTFPRLRRVAKLDFKSKIMTAFYICGGCLLGSVMFLVGEVISVFFLYKKRPF</sequence>
<dbReference type="EMBL" id="LNIX01000005">
    <property type="protein sequence ID" value="OXA54998.1"/>
    <property type="molecule type" value="Genomic_DNA"/>
</dbReference>
<dbReference type="Proteomes" id="UP000198287">
    <property type="component" value="Unassembled WGS sequence"/>
</dbReference>
<keyword evidence="1" id="KW-1133">Transmembrane helix</keyword>
<evidence type="ECO:0000313" key="3">
    <source>
        <dbReference type="EMBL" id="OXA54998.1"/>
    </source>
</evidence>
<reference evidence="3 4" key="1">
    <citation type="submission" date="2015-12" db="EMBL/GenBank/DDBJ databases">
        <title>The genome of Folsomia candida.</title>
        <authorList>
            <person name="Faddeeva A."/>
            <person name="Derks M.F."/>
            <person name="Anvar Y."/>
            <person name="Smit S."/>
            <person name="Van Straalen N."/>
            <person name="Roelofs D."/>
        </authorList>
    </citation>
    <scope>NUCLEOTIDE SEQUENCE [LARGE SCALE GENOMIC DNA]</scope>
    <source>
        <strain evidence="3 4">VU population</strain>
        <tissue evidence="3">Whole body</tissue>
    </source>
</reference>
<evidence type="ECO:0000256" key="2">
    <source>
        <dbReference type="SAM" id="SignalP"/>
    </source>
</evidence>
<feature type="chain" id="PRO_5013053465" evidence="2">
    <location>
        <begin position="19"/>
        <end position="572"/>
    </location>
</feature>
<dbReference type="AlphaFoldDB" id="A0A226ECR3"/>
<evidence type="ECO:0000313" key="4">
    <source>
        <dbReference type="Proteomes" id="UP000198287"/>
    </source>
</evidence>
<keyword evidence="1" id="KW-0472">Membrane</keyword>
<gene>
    <name evidence="3" type="ORF">Fcan01_11264</name>
</gene>
<feature type="transmembrane region" description="Helical" evidence="1">
    <location>
        <begin position="541"/>
        <end position="567"/>
    </location>
</feature>
<comment type="caution">
    <text evidence="3">The sequence shown here is derived from an EMBL/GenBank/DDBJ whole genome shotgun (WGS) entry which is preliminary data.</text>
</comment>
<name>A0A226ECR3_FOLCA</name>
<organism evidence="3 4">
    <name type="scientific">Folsomia candida</name>
    <name type="common">Springtail</name>
    <dbReference type="NCBI Taxonomy" id="158441"/>
    <lineage>
        <taxon>Eukaryota</taxon>
        <taxon>Metazoa</taxon>
        <taxon>Ecdysozoa</taxon>
        <taxon>Arthropoda</taxon>
        <taxon>Hexapoda</taxon>
        <taxon>Collembola</taxon>
        <taxon>Entomobryomorpha</taxon>
        <taxon>Isotomoidea</taxon>
        <taxon>Isotomidae</taxon>
        <taxon>Proisotominae</taxon>
        <taxon>Folsomia</taxon>
    </lineage>
</organism>